<dbReference type="Proteomes" id="UP000002274">
    <property type="component" value="Chromosome"/>
</dbReference>
<dbReference type="AlphaFoldDB" id="A2CAS2"/>
<accession>A2CAS2</accession>
<protein>
    <submittedName>
        <fullName evidence="1">Uncharacterized protein</fullName>
    </submittedName>
</protein>
<organism evidence="1 2">
    <name type="scientific">Prochlorococcus marinus (strain MIT 9303)</name>
    <dbReference type="NCBI Taxonomy" id="59922"/>
    <lineage>
        <taxon>Bacteria</taxon>
        <taxon>Bacillati</taxon>
        <taxon>Cyanobacteriota</taxon>
        <taxon>Cyanophyceae</taxon>
        <taxon>Synechococcales</taxon>
        <taxon>Prochlorococcaceae</taxon>
        <taxon>Prochlorococcus</taxon>
    </lineage>
</organism>
<evidence type="ECO:0000313" key="2">
    <source>
        <dbReference type="Proteomes" id="UP000002274"/>
    </source>
</evidence>
<sequence length="91" mass="9716">MGPMRYLPALIVVALASASDVKAQSSLLESVKNNPGEARELCSQFKALNTKGVSAYSSQAISEVARQRNLSSNNAEILATYVIGMNCPDVR</sequence>
<dbReference type="KEGG" id="pmf:P9303_18401"/>
<evidence type="ECO:0000313" key="1">
    <source>
        <dbReference type="EMBL" id="ABM78582.1"/>
    </source>
</evidence>
<dbReference type="STRING" id="59922.P9303_18401"/>
<proteinExistence type="predicted"/>
<dbReference type="EMBL" id="CP000554">
    <property type="protein sequence ID" value="ABM78582.1"/>
    <property type="molecule type" value="Genomic_DNA"/>
</dbReference>
<reference evidence="1 2" key="1">
    <citation type="journal article" date="2007" name="PLoS Genet.">
        <title>Patterns and implications of gene gain and loss in the evolution of Prochlorococcus.</title>
        <authorList>
            <person name="Kettler G.C."/>
            <person name="Martiny A.C."/>
            <person name="Huang K."/>
            <person name="Zucker J."/>
            <person name="Coleman M.L."/>
            <person name="Rodrigue S."/>
            <person name="Chen F."/>
            <person name="Lapidus A."/>
            <person name="Ferriera S."/>
            <person name="Johnson J."/>
            <person name="Steglich C."/>
            <person name="Church G.M."/>
            <person name="Richardson P."/>
            <person name="Chisholm S.W."/>
        </authorList>
    </citation>
    <scope>NUCLEOTIDE SEQUENCE [LARGE SCALE GENOMIC DNA]</scope>
    <source>
        <strain evidence="1 2">MIT 9303</strain>
    </source>
</reference>
<gene>
    <name evidence="1" type="ordered locus">P9303_18401</name>
</gene>
<dbReference type="HOGENOM" id="CLU_183613_0_0_3"/>
<name>A2CAS2_PROM3</name>